<reference evidence="2 3" key="1">
    <citation type="submission" date="2021-01" db="EMBL/GenBank/DDBJ databases">
        <title>Adiantum capillus-veneris genome.</title>
        <authorList>
            <person name="Fang Y."/>
            <person name="Liao Q."/>
        </authorList>
    </citation>
    <scope>NUCLEOTIDE SEQUENCE [LARGE SCALE GENOMIC DNA]</scope>
    <source>
        <strain evidence="2">H3</strain>
        <tissue evidence="2">Leaf</tissue>
    </source>
</reference>
<dbReference type="EMBL" id="JABFUD020000005">
    <property type="protein sequence ID" value="KAI5079348.1"/>
    <property type="molecule type" value="Genomic_DNA"/>
</dbReference>
<protein>
    <submittedName>
        <fullName evidence="2">Uncharacterized protein</fullName>
    </submittedName>
</protein>
<gene>
    <name evidence="2" type="ORF">GOP47_0004827</name>
</gene>
<evidence type="ECO:0000313" key="2">
    <source>
        <dbReference type="EMBL" id="KAI5079348.1"/>
    </source>
</evidence>
<keyword evidence="3" id="KW-1185">Reference proteome</keyword>
<dbReference type="OrthoDB" id="48317at2759"/>
<dbReference type="Proteomes" id="UP000886520">
    <property type="component" value="Chromosome 5"/>
</dbReference>
<feature type="compositionally biased region" description="Low complexity" evidence="1">
    <location>
        <begin position="1"/>
        <end position="31"/>
    </location>
</feature>
<proteinExistence type="predicted"/>
<feature type="region of interest" description="Disordered" evidence="1">
    <location>
        <begin position="1"/>
        <end position="40"/>
    </location>
</feature>
<comment type="caution">
    <text evidence="2">The sequence shown here is derived from an EMBL/GenBank/DDBJ whole genome shotgun (WGS) entry which is preliminary data.</text>
</comment>
<evidence type="ECO:0000313" key="3">
    <source>
        <dbReference type="Proteomes" id="UP000886520"/>
    </source>
</evidence>
<dbReference type="SUPFAM" id="SSF50129">
    <property type="entry name" value="GroES-like"/>
    <property type="match status" value="1"/>
</dbReference>
<evidence type="ECO:0000256" key="1">
    <source>
        <dbReference type="SAM" id="MobiDB-lite"/>
    </source>
</evidence>
<dbReference type="AlphaFoldDB" id="A0A9D4V468"/>
<dbReference type="Gene3D" id="3.90.180.10">
    <property type="entry name" value="Medium-chain alcohol dehydrogenases, catalytic domain"/>
    <property type="match status" value="1"/>
</dbReference>
<name>A0A9D4V468_ADICA</name>
<organism evidence="2 3">
    <name type="scientific">Adiantum capillus-veneris</name>
    <name type="common">Maidenhair fern</name>
    <dbReference type="NCBI Taxonomy" id="13818"/>
    <lineage>
        <taxon>Eukaryota</taxon>
        <taxon>Viridiplantae</taxon>
        <taxon>Streptophyta</taxon>
        <taxon>Embryophyta</taxon>
        <taxon>Tracheophyta</taxon>
        <taxon>Polypodiopsida</taxon>
        <taxon>Polypodiidae</taxon>
        <taxon>Polypodiales</taxon>
        <taxon>Pteridineae</taxon>
        <taxon>Pteridaceae</taxon>
        <taxon>Vittarioideae</taxon>
        <taxon>Adiantum</taxon>
    </lineage>
</organism>
<dbReference type="InterPro" id="IPR011032">
    <property type="entry name" value="GroES-like_sf"/>
</dbReference>
<sequence length="134" mass="14037">MAAPTTPSSSYSSSSTATGGSSSASSSSAPSLRQLFNAEEDMSSRGVAQVRFGSSTAQSLLDSLQLVPTEKPQPSPGQIVVRMTVRPINPSDLNTIRNSRFSRLASQGRRVIIGDEGCGVVEEVSHAFTLSFGK</sequence>
<accession>A0A9D4V468</accession>